<keyword evidence="2" id="KW-1185">Reference proteome</keyword>
<sequence>MVRRAGYVLTSLAGWLSAGNGRSVGAAVVIGYNGAMPREGRTGLVIPVPAADEALAPLVERYPQAVREGVPAHLSVLYPFLTAEELDTGVVTTLRTLFDRQPPLRVVLERCHRQGGFVYLLPEPLGPLRELTEAVRRNWPELVPYEGRYDVLEPHVTVAMGAEEETAAAMRREAAESVPLAVELGEVWLVVLRQRWQLYERFVLRGQ</sequence>
<organism evidence="1 2">
    <name type="scientific">Actinopolyspora alba</name>
    <dbReference type="NCBI Taxonomy" id="673379"/>
    <lineage>
        <taxon>Bacteria</taxon>
        <taxon>Bacillati</taxon>
        <taxon>Actinomycetota</taxon>
        <taxon>Actinomycetes</taxon>
        <taxon>Actinopolysporales</taxon>
        <taxon>Actinopolysporaceae</taxon>
        <taxon>Actinopolyspora</taxon>
        <taxon>Actinopolyspora alba group</taxon>
    </lineage>
</organism>
<dbReference type="AlphaFoldDB" id="A0A1I1WZ93"/>
<dbReference type="Gene3D" id="3.90.1140.10">
    <property type="entry name" value="Cyclic phosphodiesterase"/>
    <property type="match status" value="1"/>
</dbReference>
<dbReference type="SUPFAM" id="SSF55144">
    <property type="entry name" value="LigT-like"/>
    <property type="match status" value="1"/>
</dbReference>
<protein>
    <submittedName>
        <fullName evidence="1">2'-5' RNA ligase superfamily protein</fullName>
    </submittedName>
</protein>
<keyword evidence="1" id="KW-0436">Ligase</keyword>
<dbReference type="EMBL" id="FOMZ01000006">
    <property type="protein sequence ID" value="SFE00505.1"/>
    <property type="molecule type" value="Genomic_DNA"/>
</dbReference>
<gene>
    <name evidence="1" type="ORF">SAMN04487819_106208</name>
</gene>
<name>A0A1I1WZ93_9ACTN</name>
<evidence type="ECO:0000313" key="1">
    <source>
        <dbReference type="EMBL" id="SFE00505.1"/>
    </source>
</evidence>
<dbReference type="InterPro" id="IPR009097">
    <property type="entry name" value="Cyclic_Pdiesterase"/>
</dbReference>
<dbReference type="Pfam" id="PF13563">
    <property type="entry name" value="2_5_RNA_ligase2"/>
    <property type="match status" value="1"/>
</dbReference>
<evidence type="ECO:0000313" key="2">
    <source>
        <dbReference type="Proteomes" id="UP000198716"/>
    </source>
</evidence>
<dbReference type="GO" id="GO:0016874">
    <property type="term" value="F:ligase activity"/>
    <property type="evidence" value="ECO:0007669"/>
    <property type="project" value="UniProtKB-KW"/>
</dbReference>
<reference evidence="2" key="1">
    <citation type="submission" date="2016-10" db="EMBL/GenBank/DDBJ databases">
        <authorList>
            <person name="Varghese N."/>
            <person name="Submissions S."/>
        </authorList>
    </citation>
    <scope>NUCLEOTIDE SEQUENCE [LARGE SCALE GENOMIC DNA]</scope>
    <source>
        <strain evidence="2">DSM 45004</strain>
    </source>
</reference>
<dbReference type="Proteomes" id="UP000198716">
    <property type="component" value="Unassembled WGS sequence"/>
</dbReference>
<proteinExistence type="predicted"/>
<accession>A0A1I1WZ93</accession>